<evidence type="ECO:0000313" key="1">
    <source>
        <dbReference type="EMBL" id="KAF9674749.1"/>
    </source>
</evidence>
<sequence length="59" mass="7112">MIILFWFLILFGLYCSCTIMMISVNSRISYRIYIFPTMDTLHSAFWKDLGSIHCLLRWE</sequence>
<dbReference type="Proteomes" id="UP000657918">
    <property type="component" value="Unassembled WGS sequence"/>
</dbReference>
<dbReference type="AlphaFoldDB" id="A0A835MSB7"/>
<reference evidence="1 2" key="1">
    <citation type="submission" date="2020-10" db="EMBL/GenBank/DDBJ databases">
        <title>Plant Genome Project.</title>
        <authorList>
            <person name="Zhang R.-G."/>
        </authorList>
    </citation>
    <scope>NUCLEOTIDE SEQUENCE [LARGE SCALE GENOMIC DNA]</scope>
    <source>
        <strain evidence="1">FAFU-HL-1</strain>
        <tissue evidence="1">Leaf</tissue>
    </source>
</reference>
<organism evidence="1 2">
    <name type="scientific">Salix dunnii</name>
    <dbReference type="NCBI Taxonomy" id="1413687"/>
    <lineage>
        <taxon>Eukaryota</taxon>
        <taxon>Viridiplantae</taxon>
        <taxon>Streptophyta</taxon>
        <taxon>Embryophyta</taxon>
        <taxon>Tracheophyta</taxon>
        <taxon>Spermatophyta</taxon>
        <taxon>Magnoliopsida</taxon>
        <taxon>eudicotyledons</taxon>
        <taxon>Gunneridae</taxon>
        <taxon>Pentapetalae</taxon>
        <taxon>rosids</taxon>
        <taxon>fabids</taxon>
        <taxon>Malpighiales</taxon>
        <taxon>Salicaceae</taxon>
        <taxon>Saliceae</taxon>
        <taxon>Salix</taxon>
    </lineage>
</organism>
<keyword evidence="2" id="KW-1185">Reference proteome</keyword>
<evidence type="ECO:0000313" key="2">
    <source>
        <dbReference type="Proteomes" id="UP000657918"/>
    </source>
</evidence>
<protein>
    <submittedName>
        <fullName evidence="1">Uncharacterized protein</fullName>
    </submittedName>
</protein>
<comment type="caution">
    <text evidence="1">The sequence shown here is derived from an EMBL/GenBank/DDBJ whole genome shotgun (WGS) entry which is preliminary data.</text>
</comment>
<name>A0A835MSB7_9ROSI</name>
<accession>A0A835MSB7</accession>
<gene>
    <name evidence="1" type="ORF">SADUNF_Sadunf10G0159300</name>
</gene>
<proteinExistence type="predicted"/>
<dbReference type="EMBL" id="JADGMS010000010">
    <property type="protein sequence ID" value="KAF9674749.1"/>
    <property type="molecule type" value="Genomic_DNA"/>
</dbReference>